<keyword evidence="2" id="KW-1185">Reference proteome</keyword>
<proteinExistence type="predicted"/>
<evidence type="ECO:0008006" key="3">
    <source>
        <dbReference type="Google" id="ProtNLM"/>
    </source>
</evidence>
<dbReference type="Proteomes" id="UP001596203">
    <property type="component" value="Unassembled WGS sequence"/>
</dbReference>
<reference evidence="2" key="1">
    <citation type="journal article" date="2019" name="Int. J. Syst. Evol. Microbiol.">
        <title>The Global Catalogue of Microorganisms (GCM) 10K type strain sequencing project: providing services to taxonomists for standard genome sequencing and annotation.</title>
        <authorList>
            <consortium name="The Broad Institute Genomics Platform"/>
            <consortium name="The Broad Institute Genome Sequencing Center for Infectious Disease"/>
            <person name="Wu L."/>
            <person name="Ma J."/>
        </authorList>
    </citation>
    <scope>NUCLEOTIDE SEQUENCE [LARGE SCALE GENOMIC DNA]</scope>
    <source>
        <strain evidence="2">ZS-35-S2</strain>
    </source>
</reference>
<dbReference type="EMBL" id="JBHSPR010000001">
    <property type="protein sequence ID" value="MFC6015607.1"/>
    <property type="molecule type" value="Genomic_DNA"/>
</dbReference>
<organism evidence="1 2">
    <name type="scientific">Plantactinospora solaniradicis</name>
    <dbReference type="NCBI Taxonomy" id="1723736"/>
    <lineage>
        <taxon>Bacteria</taxon>
        <taxon>Bacillati</taxon>
        <taxon>Actinomycetota</taxon>
        <taxon>Actinomycetes</taxon>
        <taxon>Micromonosporales</taxon>
        <taxon>Micromonosporaceae</taxon>
        <taxon>Plantactinospora</taxon>
    </lineage>
</organism>
<sequence length="51" mass="5984">MEIVRRLRHASVEFFTLVDGEYQRTAEAVAGQRLRVDQPFEIDLDPRELLP</sequence>
<dbReference type="RefSeq" id="WP_377417762.1">
    <property type="nucleotide sequence ID" value="NZ_JBHSPR010000001.1"/>
</dbReference>
<name>A0ABW1K2Z8_9ACTN</name>
<comment type="caution">
    <text evidence="1">The sequence shown here is derived from an EMBL/GenBank/DDBJ whole genome shotgun (WGS) entry which is preliminary data.</text>
</comment>
<evidence type="ECO:0000313" key="2">
    <source>
        <dbReference type="Proteomes" id="UP001596203"/>
    </source>
</evidence>
<evidence type="ECO:0000313" key="1">
    <source>
        <dbReference type="EMBL" id="MFC6015607.1"/>
    </source>
</evidence>
<accession>A0ABW1K2Z8</accession>
<gene>
    <name evidence="1" type="ORF">ACFP2T_05285</name>
</gene>
<protein>
    <recommendedName>
        <fullName evidence="3">Restriction endonuclease domain-containing protein</fullName>
    </recommendedName>
</protein>